<evidence type="ECO:0000256" key="10">
    <source>
        <dbReference type="ARBA" id="ARBA00022989"/>
    </source>
</evidence>
<keyword evidence="8" id="KW-0256">Endoplasmic reticulum</keyword>
<evidence type="ECO:0000256" key="2">
    <source>
        <dbReference type="ARBA" id="ARBA00006833"/>
    </source>
</evidence>
<evidence type="ECO:0000256" key="11">
    <source>
        <dbReference type="ARBA" id="ARBA00023065"/>
    </source>
</evidence>
<keyword evidence="12" id="KW-0472">Membrane</keyword>
<feature type="region of interest" description="Disordered" evidence="14">
    <location>
        <begin position="181"/>
        <end position="203"/>
    </location>
</feature>
<evidence type="ECO:0000256" key="5">
    <source>
        <dbReference type="ARBA" id="ARBA00022568"/>
    </source>
</evidence>
<evidence type="ECO:0000256" key="6">
    <source>
        <dbReference type="ARBA" id="ARBA00022692"/>
    </source>
</evidence>
<feature type="compositionally biased region" description="Gly residues" evidence="14">
    <location>
        <begin position="181"/>
        <end position="192"/>
    </location>
</feature>
<evidence type="ECO:0000256" key="3">
    <source>
        <dbReference type="ARBA" id="ARBA00016584"/>
    </source>
</evidence>
<evidence type="ECO:0000256" key="8">
    <source>
        <dbReference type="ARBA" id="ARBA00022824"/>
    </source>
</evidence>
<dbReference type="EMBL" id="JYDH01000141">
    <property type="protein sequence ID" value="KRY30451.1"/>
    <property type="molecule type" value="Genomic_DNA"/>
</dbReference>
<dbReference type="InterPro" id="IPR009567">
    <property type="entry name" value="SARAF"/>
</dbReference>
<keyword evidence="10" id="KW-1133">Transmembrane helix</keyword>
<comment type="caution">
    <text evidence="15">The sequence shown here is derived from an EMBL/GenBank/DDBJ whole genome shotgun (WGS) entry which is preliminary data.</text>
</comment>
<keyword evidence="6" id="KW-0812">Transmembrane</keyword>
<comment type="similarity">
    <text evidence="2">Belongs to the SARAF family.</text>
</comment>
<evidence type="ECO:0000256" key="9">
    <source>
        <dbReference type="ARBA" id="ARBA00022837"/>
    </source>
</evidence>
<keyword evidence="11" id="KW-0406">Ion transport</keyword>
<dbReference type="PANTHER" id="PTHR15929">
    <property type="entry name" value="STORE-OPERATED CALCIUM ENTRY-ASSOCIATED REGULATORY FACTOR"/>
    <property type="match status" value="1"/>
</dbReference>
<reference evidence="15 16" key="1">
    <citation type="submission" date="2015-01" db="EMBL/GenBank/DDBJ databases">
        <title>Evolution of Trichinella species and genotypes.</title>
        <authorList>
            <person name="Korhonen P.K."/>
            <person name="Edoardo P."/>
            <person name="Giuseppe L.R."/>
            <person name="Gasser R.B."/>
        </authorList>
    </citation>
    <scope>NUCLEOTIDE SEQUENCE [LARGE SCALE GENOMIC DNA]</scope>
    <source>
        <strain evidence="15">ISS3</strain>
    </source>
</reference>
<evidence type="ECO:0000256" key="13">
    <source>
        <dbReference type="ARBA" id="ARBA00031116"/>
    </source>
</evidence>
<dbReference type="Proteomes" id="UP000054776">
    <property type="component" value="Unassembled WGS sequence"/>
</dbReference>
<proteinExistence type="inferred from homology"/>
<organism evidence="15 16">
    <name type="scientific">Trichinella spiralis</name>
    <name type="common">Trichina worm</name>
    <dbReference type="NCBI Taxonomy" id="6334"/>
    <lineage>
        <taxon>Eukaryota</taxon>
        <taxon>Metazoa</taxon>
        <taxon>Ecdysozoa</taxon>
        <taxon>Nematoda</taxon>
        <taxon>Enoplea</taxon>
        <taxon>Dorylaimia</taxon>
        <taxon>Trichinellida</taxon>
        <taxon>Trichinellidae</taxon>
        <taxon>Trichinella</taxon>
    </lineage>
</organism>
<sequence length="347" mass="38701">MNRRYSTKSSKNDKLTTQFFNYSSNMVLYPRCCYKWSSSTAHLCETFNNINDFSFKLEAVPSESSSRDRIRLRDVEVLTLKDGAYTSGRRVTPIPQLKCVGGTAGCTYFRPHVVQCYNRGTDGSDVHWECKTNMDPRFQFGTIEVICEGYNYPDDEFILKGSCGVPGQSYNDSSGSWGGWWPGGGGGGGRGSPPGPGFRPEYYPSSGCDGGSSSRPGFWTGLGAGSLLGYLFGSRDTYHPTGFGYSHFRSSPSPTWSEDQPSTSTGYRGEPASGMIWYYPSTIKRNYDTLKSVLYIVLLYLACREVGNICQCTWDGVCADDGKEIYYVFIFIFQFNVLKLEIVVVQY</sequence>
<gene>
    <name evidence="15" type="primary">tmem66</name>
    <name evidence="15" type="ORF">T01_15937</name>
</gene>
<keyword evidence="7" id="KW-0732">Signal</keyword>
<dbReference type="eggNOG" id="ENOG502QT6Y">
    <property type="taxonomic scope" value="Eukaryota"/>
</dbReference>
<evidence type="ECO:0000256" key="4">
    <source>
        <dbReference type="ARBA" id="ARBA00022448"/>
    </source>
</evidence>
<comment type="subcellular location">
    <subcellularLocation>
        <location evidence="1">Endoplasmic reticulum membrane</location>
        <topology evidence="1">Single-pass type I membrane protein</topology>
    </subcellularLocation>
</comment>
<dbReference type="GO" id="GO:2001256">
    <property type="term" value="P:regulation of store-operated calcium entry"/>
    <property type="evidence" value="ECO:0007669"/>
    <property type="project" value="InterPro"/>
</dbReference>
<evidence type="ECO:0000313" key="16">
    <source>
        <dbReference type="Proteomes" id="UP000054776"/>
    </source>
</evidence>
<dbReference type="PANTHER" id="PTHR15929:SF0">
    <property type="entry name" value="STORE-OPERATED CALCIUM ENTRY-ASSOCIATED REGULATORY FACTOR"/>
    <property type="match status" value="1"/>
</dbReference>
<protein>
    <recommendedName>
        <fullName evidence="3">Store-operated calcium entry-associated regulatory factor</fullName>
    </recommendedName>
    <alternativeName>
        <fullName evidence="13">Transmembrane protein 66</fullName>
    </alternativeName>
</protein>
<evidence type="ECO:0000256" key="7">
    <source>
        <dbReference type="ARBA" id="ARBA00022729"/>
    </source>
</evidence>
<dbReference type="AlphaFoldDB" id="A0A0V1B1Q1"/>
<keyword evidence="4" id="KW-0813">Transport</keyword>
<evidence type="ECO:0000256" key="12">
    <source>
        <dbReference type="ARBA" id="ARBA00023136"/>
    </source>
</evidence>
<keyword evidence="9" id="KW-0106">Calcium</keyword>
<accession>A0A0V1B1Q1</accession>
<name>A0A0V1B1Q1_TRISP</name>
<evidence type="ECO:0000256" key="14">
    <source>
        <dbReference type="SAM" id="MobiDB-lite"/>
    </source>
</evidence>
<dbReference type="GO" id="GO:0005789">
    <property type="term" value="C:endoplasmic reticulum membrane"/>
    <property type="evidence" value="ECO:0007669"/>
    <property type="project" value="UniProtKB-SubCell"/>
</dbReference>
<evidence type="ECO:0000313" key="15">
    <source>
        <dbReference type="EMBL" id="KRY30451.1"/>
    </source>
</evidence>
<evidence type="ECO:0000256" key="1">
    <source>
        <dbReference type="ARBA" id="ARBA00004115"/>
    </source>
</evidence>
<dbReference type="GO" id="GO:0006816">
    <property type="term" value="P:calcium ion transport"/>
    <property type="evidence" value="ECO:0007669"/>
    <property type="project" value="UniProtKB-KW"/>
</dbReference>
<keyword evidence="5" id="KW-0109">Calcium transport</keyword>
<keyword evidence="16" id="KW-1185">Reference proteome</keyword>
<dbReference type="Pfam" id="PF06682">
    <property type="entry name" value="SARAF"/>
    <property type="match status" value="1"/>
</dbReference>
<dbReference type="OrthoDB" id="20303at2759"/>